<dbReference type="Pfam" id="PF13127">
    <property type="entry name" value="DUF3955"/>
    <property type="match status" value="1"/>
</dbReference>
<dbReference type="EMBL" id="AY014399">
    <property type="protein sequence ID" value="AAK02077.1"/>
    <property type="molecule type" value="Genomic_DNA"/>
</dbReference>
<evidence type="ECO:0000256" key="1">
    <source>
        <dbReference type="SAM" id="Phobius"/>
    </source>
</evidence>
<reference evidence="3" key="1">
    <citation type="journal article" date="2001" name="Proc. Natl. Acad. Sci. U.S.A.">
        <title>The evolutionary history of chromosomal super-integrons provides an ancestry for multi-resistant integrons.</title>
        <authorList>
            <person name="Rowe-Magnus D.A."/>
            <person name="Guerout A.M."/>
            <person name="Ploncard P."/>
            <person name="Dychinco B."/>
            <person name="Davies J."/>
            <person name="Mazel D."/>
        </authorList>
    </citation>
    <scope>NUCLEOTIDE SEQUENCE</scope>
    <source>
        <strain evidence="3">CIP 75.2T</strain>
    </source>
</reference>
<name>Q9ALI7_VIBPH</name>
<organism evidence="3">
    <name type="scientific">Vibrio parahaemolyticus</name>
    <dbReference type="NCBI Taxonomy" id="670"/>
    <lineage>
        <taxon>Bacteria</taxon>
        <taxon>Pseudomonadati</taxon>
        <taxon>Pseudomonadota</taxon>
        <taxon>Gammaproteobacteria</taxon>
        <taxon>Vibrionales</taxon>
        <taxon>Vibrionaceae</taxon>
        <taxon>Vibrio</taxon>
    </lineage>
</organism>
<sequence>MYSYKMSNIVRYSNIEAPMKFLRKYKISVLFCISGILCLIAYNTIGSYVDGNGFLVEPFGFIPLFWLFQLLALVALVVTFVKHRKVQ</sequence>
<protein>
    <recommendedName>
        <fullName evidence="2">DUF3955 domain-containing protein</fullName>
    </recommendedName>
</protein>
<dbReference type="InterPro" id="IPR025016">
    <property type="entry name" value="DUF3955"/>
</dbReference>
<keyword evidence="1" id="KW-1133">Transmembrane helix</keyword>
<keyword evidence="1" id="KW-0472">Membrane</keyword>
<keyword evidence="1" id="KW-0812">Transmembrane</keyword>
<feature type="transmembrane region" description="Helical" evidence="1">
    <location>
        <begin position="27"/>
        <end position="49"/>
    </location>
</feature>
<feature type="domain" description="DUF3955" evidence="2">
    <location>
        <begin position="24"/>
        <end position="82"/>
    </location>
</feature>
<evidence type="ECO:0000313" key="3">
    <source>
        <dbReference type="EMBL" id="AAK02077.1"/>
    </source>
</evidence>
<evidence type="ECO:0000259" key="2">
    <source>
        <dbReference type="Pfam" id="PF13127"/>
    </source>
</evidence>
<dbReference type="AlphaFoldDB" id="Q9ALI7"/>
<feature type="transmembrane region" description="Helical" evidence="1">
    <location>
        <begin position="61"/>
        <end position="81"/>
    </location>
</feature>
<accession>Q9ALI7</accession>
<proteinExistence type="predicted"/>